<dbReference type="GO" id="GO:0000974">
    <property type="term" value="C:Prp19 complex"/>
    <property type="evidence" value="ECO:0007669"/>
    <property type="project" value="InterPro"/>
</dbReference>
<dbReference type="GO" id="GO:0000398">
    <property type="term" value="P:mRNA splicing, via spliceosome"/>
    <property type="evidence" value="ECO:0007669"/>
    <property type="project" value="InterPro"/>
</dbReference>
<dbReference type="Gene3D" id="1.10.10.60">
    <property type="entry name" value="Homeodomain-like"/>
    <property type="match status" value="2"/>
</dbReference>
<dbReference type="AlphaFoldDB" id="A0A060D7W5"/>
<gene>
    <name evidence="10" type="primary">cdc5</name>
    <name evidence="10" type="ORF">M951_chr3143</name>
</gene>
<dbReference type="InterPro" id="IPR009057">
    <property type="entry name" value="Homeodomain-like_sf"/>
</dbReference>
<name>A0A060D7W5_9EUKA</name>
<dbReference type="PANTHER" id="PTHR45885">
    <property type="entry name" value="CELL DIVISION CYCLE 5-LIKE PROTEIN"/>
    <property type="match status" value="1"/>
</dbReference>
<comment type="similarity">
    <text evidence="1">Belongs to the CEF1 family.</text>
</comment>
<keyword evidence="6" id="KW-0508">mRNA splicing</keyword>
<feature type="domain" description="Myb-like" evidence="8">
    <location>
        <begin position="54"/>
        <end position="103"/>
    </location>
</feature>
<dbReference type="GO" id="GO:0003677">
    <property type="term" value="F:DNA binding"/>
    <property type="evidence" value="ECO:0007669"/>
    <property type="project" value="UniProtKB-KW"/>
</dbReference>
<dbReference type="InterPro" id="IPR017930">
    <property type="entry name" value="Myb_dom"/>
</dbReference>
<dbReference type="PROSITE" id="PS51294">
    <property type="entry name" value="HTH_MYB"/>
    <property type="match status" value="1"/>
</dbReference>
<feature type="domain" description="HTH myb-type" evidence="9">
    <location>
        <begin position="14"/>
        <end position="57"/>
    </location>
</feature>
<dbReference type="SUPFAM" id="SSF46689">
    <property type="entry name" value="Homeodomain-like"/>
    <property type="match status" value="2"/>
</dbReference>
<protein>
    <submittedName>
        <fullName evidence="10">Cell division control protein, CDC5</fullName>
    </submittedName>
</protein>
<dbReference type="PANTHER" id="PTHR45885:SF1">
    <property type="entry name" value="CELL DIVISION CYCLE 5-LIKE PROTEIN"/>
    <property type="match status" value="1"/>
</dbReference>
<dbReference type="GO" id="GO:0005681">
    <property type="term" value="C:spliceosomal complex"/>
    <property type="evidence" value="ECO:0007669"/>
    <property type="project" value="UniProtKB-KW"/>
</dbReference>
<keyword evidence="10" id="KW-0132">Cell division</keyword>
<dbReference type="InterPro" id="IPR047242">
    <property type="entry name" value="CDC5L/Cef1"/>
</dbReference>
<evidence type="ECO:0000256" key="5">
    <source>
        <dbReference type="ARBA" id="ARBA00023125"/>
    </source>
</evidence>
<evidence type="ECO:0000259" key="8">
    <source>
        <dbReference type="PROSITE" id="PS50090"/>
    </source>
</evidence>
<dbReference type="Pfam" id="PF00249">
    <property type="entry name" value="Myb_DNA-binding"/>
    <property type="match status" value="1"/>
</dbReference>
<evidence type="ECO:0000313" key="10">
    <source>
        <dbReference type="EMBL" id="AIB10041.1"/>
    </source>
</evidence>
<keyword evidence="7" id="KW-0539">Nucleus</keyword>
<evidence type="ECO:0000256" key="7">
    <source>
        <dbReference type="ARBA" id="ARBA00023242"/>
    </source>
</evidence>
<dbReference type="EMBL" id="CP006629">
    <property type="protein sequence ID" value="AIB10041.1"/>
    <property type="molecule type" value="Genomic_DNA"/>
</dbReference>
<organism evidence="10 11">
    <name type="scientific">Lotharella oceanica</name>
    <dbReference type="NCBI Taxonomy" id="641309"/>
    <lineage>
        <taxon>Eukaryota</taxon>
        <taxon>Sar</taxon>
        <taxon>Rhizaria</taxon>
        <taxon>Cercozoa</taxon>
        <taxon>Chlorarachniophyceae</taxon>
        <taxon>Lotharella</taxon>
    </lineage>
</organism>
<evidence type="ECO:0000256" key="6">
    <source>
        <dbReference type="ARBA" id="ARBA00023187"/>
    </source>
</evidence>
<evidence type="ECO:0000256" key="1">
    <source>
        <dbReference type="ARBA" id="ARBA00010506"/>
    </source>
</evidence>
<feature type="domain" description="Myb-like" evidence="8">
    <location>
        <begin position="10"/>
        <end position="53"/>
    </location>
</feature>
<dbReference type="InterPro" id="IPR001005">
    <property type="entry name" value="SANT/Myb"/>
</dbReference>
<keyword evidence="2" id="KW-0507">mRNA processing</keyword>
<keyword evidence="10" id="KW-0542">Nucleomorph</keyword>
<dbReference type="CDD" id="cd00167">
    <property type="entry name" value="SANT"/>
    <property type="match status" value="1"/>
</dbReference>
<evidence type="ECO:0000256" key="4">
    <source>
        <dbReference type="ARBA" id="ARBA00022737"/>
    </source>
</evidence>
<sequence>MAIYFRSTIWRNYEDQILKAAITKYGLNQWDRISSLLINKTPKQCKNRWFFWLNPRIKKIQWTYEEDERLIYLAYIFISQWNTIGKFLGRTAESCAIRFEKLLNVKINDIDKSLYLQDIKNPCTMMVDHDHQPAKMGNLSNDHDMQNILVEARARLSNIKGKKAKRKNKTNSIYYENFLQKEIFQKNIGSTYNYEEKYLKKLDSKTFRQKNTMLLFNEALEYKVFKRKINVFKKSTSFLLSKQLYKKLYVLKKKKEKKNTVKYLYNNKYFKILYKKIGKLTNKVSYQQKIIIKGEKKNKISYFNKNNV</sequence>
<evidence type="ECO:0000256" key="2">
    <source>
        <dbReference type="ARBA" id="ARBA00022664"/>
    </source>
</evidence>
<evidence type="ECO:0000256" key="3">
    <source>
        <dbReference type="ARBA" id="ARBA00022728"/>
    </source>
</evidence>
<evidence type="ECO:0000313" key="11">
    <source>
        <dbReference type="Proteomes" id="UP000243670"/>
    </source>
</evidence>
<proteinExistence type="inferred from homology"/>
<dbReference type="Proteomes" id="UP000243670">
    <property type="component" value="Nucleomorph 3"/>
</dbReference>
<geneLocation type="nucleomorph" evidence="10"/>
<keyword evidence="5" id="KW-0238">DNA-binding</keyword>
<dbReference type="Pfam" id="PF13921">
    <property type="entry name" value="Myb_DNA-bind_6"/>
    <property type="match status" value="1"/>
</dbReference>
<keyword evidence="4" id="KW-0677">Repeat</keyword>
<keyword evidence="10" id="KW-0131">Cell cycle</keyword>
<dbReference type="GO" id="GO:0051301">
    <property type="term" value="P:cell division"/>
    <property type="evidence" value="ECO:0007669"/>
    <property type="project" value="UniProtKB-KW"/>
</dbReference>
<keyword evidence="3" id="KW-0747">Spliceosome</keyword>
<reference evidence="10 11" key="1">
    <citation type="journal article" date="2014" name="BMC Genomics">
        <title>Nucleomorph and plastid genome sequences of the chlorarachniophyte Lotharella oceanica: convergent reductive evolution and frequent recombination in nucleomorph-bearing algae.</title>
        <authorList>
            <person name="Tanifuji G."/>
            <person name="Onodera N.T."/>
            <person name="Brown M.W."/>
            <person name="Curtis B.A."/>
            <person name="Roger A.J."/>
            <person name="Ka-Shu Wong G."/>
            <person name="Melkonian M."/>
            <person name="Archibald J.M."/>
        </authorList>
    </citation>
    <scope>NUCLEOTIDE SEQUENCE [LARGE SCALE GENOMIC DNA]</scope>
    <source>
        <strain evidence="10 11">CCMP622</strain>
    </source>
</reference>
<accession>A0A060D7W5</accession>
<dbReference type="SMART" id="SM00717">
    <property type="entry name" value="SANT"/>
    <property type="match status" value="2"/>
</dbReference>
<evidence type="ECO:0000259" key="9">
    <source>
        <dbReference type="PROSITE" id="PS51294"/>
    </source>
</evidence>
<dbReference type="PROSITE" id="PS50090">
    <property type="entry name" value="MYB_LIKE"/>
    <property type="match status" value="2"/>
</dbReference>